<dbReference type="PRINTS" id="PR00469">
    <property type="entry name" value="PNDRDTASEII"/>
</dbReference>
<name>A0A328VGQ9_9CHLR</name>
<reference evidence="6 7" key="1">
    <citation type="submission" date="2016-08" db="EMBL/GenBank/DDBJ databases">
        <title>Analysis of Carbohydrate Active Enzymes in Thermogemmatispora T81 Reveals Carbohydrate Degradation Ability.</title>
        <authorList>
            <person name="Tomazini A."/>
            <person name="Lal S."/>
            <person name="Stott M."/>
            <person name="Henrissat B."/>
            <person name="Polikarpov I."/>
            <person name="Sparling R."/>
            <person name="Levin D.B."/>
        </authorList>
    </citation>
    <scope>NUCLEOTIDE SEQUENCE [LARGE SCALE GENOMIC DNA]</scope>
    <source>
        <strain evidence="6 7">T81</strain>
    </source>
</reference>
<dbReference type="SUPFAM" id="SSF51905">
    <property type="entry name" value="FAD/NAD(P)-binding domain"/>
    <property type="match status" value="1"/>
</dbReference>
<comment type="cofactor">
    <cofactor evidence="1">
        <name>FAD</name>
        <dbReference type="ChEBI" id="CHEBI:57692"/>
    </cofactor>
</comment>
<comment type="caution">
    <text evidence="6">The sequence shown here is derived from an EMBL/GenBank/DDBJ whole genome shotgun (WGS) entry which is preliminary data.</text>
</comment>
<keyword evidence="7" id="KW-1185">Reference proteome</keyword>
<dbReference type="GO" id="GO:0016491">
    <property type="term" value="F:oxidoreductase activity"/>
    <property type="evidence" value="ECO:0007669"/>
    <property type="project" value="InterPro"/>
</dbReference>
<feature type="region of interest" description="Disordered" evidence="4">
    <location>
        <begin position="475"/>
        <end position="532"/>
    </location>
</feature>
<dbReference type="PANTHER" id="PTHR43429:SF3">
    <property type="entry name" value="NITRITE REDUCTASE [NAD(P)H]"/>
    <property type="match status" value="1"/>
</dbReference>
<dbReference type="EMBL" id="MCIF01000002">
    <property type="protein sequence ID" value="RAQ96041.1"/>
    <property type="molecule type" value="Genomic_DNA"/>
</dbReference>
<evidence type="ECO:0000256" key="3">
    <source>
        <dbReference type="ARBA" id="ARBA00022827"/>
    </source>
</evidence>
<evidence type="ECO:0000256" key="4">
    <source>
        <dbReference type="SAM" id="MobiDB-lite"/>
    </source>
</evidence>
<dbReference type="PANTHER" id="PTHR43429">
    <property type="entry name" value="PYRIDINE NUCLEOTIDE-DISULFIDE OXIDOREDUCTASE DOMAIN-CONTAINING"/>
    <property type="match status" value="1"/>
</dbReference>
<dbReference type="Proteomes" id="UP000248706">
    <property type="component" value="Unassembled WGS sequence"/>
</dbReference>
<sequence>MRKTALPAWFGDSRIQASADIVIVGNGIAGLTAAIEARRFAPDATILVLTEQCYPTIHTPALRQVLSGKVGRSQLLAYPEGTEQARGIKVGVARVEVIDAVEQRLLLARGGVVHYGVLLLATGSVARGLPKDLPGAALDGVLTLHRLPDYLDVRRRLREVRDVAVIGGGVHGAETVMSLLHLGKRVHWFIRGAYCLPRLLNRAAAELVLRHVEQAGALVHLESEVIGFLGSVGELAGVATADGRIIPAQLALICTGTRPALDLAARSTLPLVYEEEQGILVDERLCTSVPAILAAGDVAAWRHPLSSSYRSQPSWHAAVLQGRVAAATMTGQMMAPVSGVVGAPWQATRLGSLSILAVGDPLAEEAEVKVLTRHGKQSYHRLALAGDRLIGYLALGRAQPDALAIKRLIDEALPVAAIQDALLRGDFDARAYFARLRSSKLYTLTAPGRLAERTLATSRCAPSLSPPLGTTAAVAGWQEPPQGGEPFLQGSVSRRRPQTEPLRRLIPAQHGTNATNAAGSGSLADPDSWAGRPEHELWPRRLALPASLSQPNPHPLRCCQ</sequence>
<dbReference type="InterPro" id="IPR036188">
    <property type="entry name" value="FAD/NAD-bd_sf"/>
</dbReference>
<feature type="compositionally biased region" description="Polar residues" evidence="4">
    <location>
        <begin position="510"/>
        <end position="519"/>
    </location>
</feature>
<dbReference type="PRINTS" id="PR00368">
    <property type="entry name" value="FADPNR"/>
</dbReference>
<evidence type="ECO:0000256" key="2">
    <source>
        <dbReference type="ARBA" id="ARBA00022630"/>
    </source>
</evidence>
<dbReference type="Gene3D" id="3.50.50.60">
    <property type="entry name" value="FAD/NAD(P)-binding domain"/>
    <property type="match status" value="2"/>
</dbReference>
<dbReference type="Pfam" id="PF07992">
    <property type="entry name" value="Pyr_redox_2"/>
    <property type="match status" value="1"/>
</dbReference>
<organism evidence="6 7">
    <name type="scientific">Thermogemmatispora tikiterensis</name>
    <dbReference type="NCBI Taxonomy" id="1825093"/>
    <lineage>
        <taxon>Bacteria</taxon>
        <taxon>Bacillati</taxon>
        <taxon>Chloroflexota</taxon>
        <taxon>Ktedonobacteria</taxon>
        <taxon>Thermogemmatisporales</taxon>
        <taxon>Thermogemmatisporaceae</taxon>
        <taxon>Thermogemmatispora</taxon>
    </lineage>
</organism>
<dbReference type="InterPro" id="IPR050260">
    <property type="entry name" value="FAD-bd_OxRdtase"/>
</dbReference>
<dbReference type="InterPro" id="IPR023753">
    <property type="entry name" value="FAD/NAD-binding_dom"/>
</dbReference>
<gene>
    <name evidence="6" type="ORF">A4R35_10890</name>
</gene>
<proteinExistence type="predicted"/>
<evidence type="ECO:0000313" key="7">
    <source>
        <dbReference type="Proteomes" id="UP000248706"/>
    </source>
</evidence>
<feature type="domain" description="FAD/NAD(P)-binding" evidence="5">
    <location>
        <begin position="20"/>
        <end position="322"/>
    </location>
</feature>
<evidence type="ECO:0000256" key="1">
    <source>
        <dbReference type="ARBA" id="ARBA00001974"/>
    </source>
</evidence>
<protein>
    <recommendedName>
        <fullName evidence="5">FAD/NAD(P)-binding domain-containing protein</fullName>
    </recommendedName>
</protein>
<accession>A0A328VGQ9</accession>
<evidence type="ECO:0000259" key="5">
    <source>
        <dbReference type="Pfam" id="PF07992"/>
    </source>
</evidence>
<dbReference type="OrthoDB" id="9802028at2"/>
<dbReference type="RefSeq" id="WP_112429282.1">
    <property type="nucleotide sequence ID" value="NZ_MCIF01000002.1"/>
</dbReference>
<dbReference type="AlphaFoldDB" id="A0A328VGQ9"/>
<evidence type="ECO:0000313" key="6">
    <source>
        <dbReference type="EMBL" id="RAQ96041.1"/>
    </source>
</evidence>
<keyword evidence="2" id="KW-0285">Flavoprotein</keyword>
<keyword evidence="3" id="KW-0274">FAD</keyword>